<dbReference type="NCBIfam" id="TIGR00430">
    <property type="entry name" value="Q_tRNA_tgt"/>
    <property type="match status" value="1"/>
</dbReference>
<dbReference type="InterPro" id="IPR004803">
    <property type="entry name" value="TGT"/>
</dbReference>
<keyword evidence="3" id="KW-0819">tRNA processing</keyword>
<gene>
    <name evidence="5" type="primary">tgt_30</name>
    <name evidence="5" type="ORF">SDC9_103372</name>
</gene>
<dbReference type="HAMAP" id="MF_00168">
    <property type="entry name" value="Q_tRNA_Tgt"/>
    <property type="match status" value="1"/>
</dbReference>
<evidence type="ECO:0000256" key="1">
    <source>
        <dbReference type="ARBA" id="ARBA00022676"/>
    </source>
</evidence>
<evidence type="ECO:0000256" key="3">
    <source>
        <dbReference type="ARBA" id="ARBA00022694"/>
    </source>
</evidence>
<dbReference type="NCBIfam" id="TIGR00449">
    <property type="entry name" value="tgt_general"/>
    <property type="match status" value="1"/>
</dbReference>
<dbReference type="SUPFAM" id="SSF51713">
    <property type="entry name" value="tRNA-guanine transglycosylase"/>
    <property type="match status" value="1"/>
</dbReference>
<reference evidence="5" key="1">
    <citation type="submission" date="2019-08" db="EMBL/GenBank/DDBJ databases">
        <authorList>
            <person name="Kucharzyk K."/>
            <person name="Murdoch R.W."/>
            <person name="Higgins S."/>
            <person name="Loffler F."/>
        </authorList>
    </citation>
    <scope>NUCLEOTIDE SEQUENCE</scope>
</reference>
<dbReference type="EC" id="2.4.2.29" evidence="5"/>
<evidence type="ECO:0000256" key="2">
    <source>
        <dbReference type="ARBA" id="ARBA00022679"/>
    </source>
</evidence>
<dbReference type="InterPro" id="IPR050076">
    <property type="entry name" value="ArchSynthase1/Queuine_TRR"/>
</dbReference>
<dbReference type="EMBL" id="VSSQ01015817">
    <property type="protein sequence ID" value="MPM56563.1"/>
    <property type="molecule type" value="Genomic_DNA"/>
</dbReference>
<accession>A0A645B078</accession>
<dbReference type="PANTHER" id="PTHR46499">
    <property type="entry name" value="QUEUINE TRNA-RIBOSYLTRANSFERASE"/>
    <property type="match status" value="1"/>
</dbReference>
<dbReference type="GO" id="GO:0005829">
    <property type="term" value="C:cytosol"/>
    <property type="evidence" value="ECO:0007669"/>
    <property type="project" value="TreeGrafter"/>
</dbReference>
<dbReference type="GO" id="GO:0008479">
    <property type="term" value="F:tRNA-guanosine(34) queuine transglycosylase activity"/>
    <property type="evidence" value="ECO:0007669"/>
    <property type="project" value="InterPro"/>
</dbReference>
<name>A0A645B078_9ZZZZ</name>
<evidence type="ECO:0000259" key="4">
    <source>
        <dbReference type="Pfam" id="PF01702"/>
    </source>
</evidence>
<keyword evidence="1 5" id="KW-0328">Glycosyltransferase</keyword>
<organism evidence="5">
    <name type="scientific">bioreactor metagenome</name>
    <dbReference type="NCBI Taxonomy" id="1076179"/>
    <lineage>
        <taxon>unclassified sequences</taxon>
        <taxon>metagenomes</taxon>
        <taxon>ecological metagenomes</taxon>
    </lineage>
</organism>
<evidence type="ECO:0000313" key="5">
    <source>
        <dbReference type="EMBL" id="MPM56563.1"/>
    </source>
</evidence>
<dbReference type="GO" id="GO:0008616">
    <property type="term" value="P:tRNA queuosine(34) biosynthetic process"/>
    <property type="evidence" value="ECO:0007669"/>
    <property type="project" value="TreeGrafter"/>
</dbReference>
<dbReference type="InterPro" id="IPR036511">
    <property type="entry name" value="TGT-like_sf"/>
</dbReference>
<dbReference type="Gene3D" id="3.20.20.105">
    <property type="entry name" value="Queuine tRNA-ribosyltransferase-like"/>
    <property type="match status" value="1"/>
</dbReference>
<protein>
    <submittedName>
        <fullName evidence="5">Queuine tRNA-ribosyltransferase</fullName>
        <ecNumber evidence="5">2.4.2.29</ecNumber>
    </submittedName>
</protein>
<dbReference type="InterPro" id="IPR002616">
    <property type="entry name" value="tRNA_ribo_trans-like"/>
</dbReference>
<comment type="caution">
    <text evidence="5">The sequence shown here is derived from an EMBL/GenBank/DDBJ whole genome shotgun (WGS) entry which is preliminary data.</text>
</comment>
<sequence>MLSQPTFVPVGTQATVKSLSPEELEAIGVEIFFCNTYHLYLRPGDKEVRKLGGLHQFTRWNGQLITDSGGFQVFSLAKDHNGAGNLVKITEDGVEFRSHLDGSLHFFTPEKSLQIQHNLAANYLIAFDECTPYPATKKYAQKALDRTHRWALRSLAEHKKLNEKLNQDLKLYGVIQGSYYRDLRQQSAEFICSQDFDGIAIGGVSVGEPKDKMREAVSYCLPTALKANKPIHLLGVGEIDDLFDFFGQGITSMDCTLPTRMARGGQFLHRTGDINLDLKNNFKNQIMNAKYKMDQTTLDPNCHCPTCQKYDKAYIHHLFKTQELLGYRLMTIHNIAFMINTTQQIRDALKNDTFNQLKKSWLGRI</sequence>
<dbReference type="Pfam" id="PF01702">
    <property type="entry name" value="TGT"/>
    <property type="match status" value="1"/>
</dbReference>
<dbReference type="AlphaFoldDB" id="A0A645B078"/>
<proteinExistence type="inferred from homology"/>
<dbReference type="PANTHER" id="PTHR46499:SF1">
    <property type="entry name" value="QUEUINE TRNA-RIBOSYLTRANSFERASE"/>
    <property type="match status" value="1"/>
</dbReference>
<feature type="domain" description="tRNA-guanine(15) transglycosylase-like" evidence="4">
    <location>
        <begin position="3"/>
        <end position="362"/>
    </location>
</feature>
<keyword evidence="2 5" id="KW-0808">Transferase</keyword>